<dbReference type="AlphaFoldDB" id="A0A6A6DA99"/>
<gene>
    <name evidence="5" type="ORF">K469DRAFT_607087</name>
</gene>
<dbReference type="Pfam" id="PF11807">
    <property type="entry name" value="UstYa"/>
    <property type="match status" value="1"/>
</dbReference>
<comment type="pathway">
    <text evidence="1">Mycotoxin biosynthesis.</text>
</comment>
<name>A0A6A6DA99_9PEZI</name>
<keyword evidence="4" id="KW-0472">Membrane</keyword>
<evidence type="ECO:0000256" key="1">
    <source>
        <dbReference type="ARBA" id="ARBA00004685"/>
    </source>
</evidence>
<evidence type="ECO:0008006" key="7">
    <source>
        <dbReference type="Google" id="ProtNLM"/>
    </source>
</evidence>
<evidence type="ECO:0000256" key="3">
    <source>
        <dbReference type="ARBA" id="ARBA00035112"/>
    </source>
</evidence>
<evidence type="ECO:0000256" key="4">
    <source>
        <dbReference type="SAM" id="Phobius"/>
    </source>
</evidence>
<evidence type="ECO:0000313" key="5">
    <source>
        <dbReference type="EMBL" id="KAF2176464.1"/>
    </source>
</evidence>
<feature type="transmembrane region" description="Helical" evidence="4">
    <location>
        <begin position="50"/>
        <end position="68"/>
    </location>
</feature>
<evidence type="ECO:0000256" key="2">
    <source>
        <dbReference type="ARBA" id="ARBA00023002"/>
    </source>
</evidence>
<dbReference type="GO" id="GO:0016491">
    <property type="term" value="F:oxidoreductase activity"/>
    <property type="evidence" value="ECO:0007669"/>
    <property type="project" value="UniProtKB-KW"/>
</dbReference>
<sequence>MTSRPLYQEVALEDVESSSTEIESLVGEKDGRDARQPRTRTRVLRHGRRARWWIVHILLLAIIVGLLIERYMERIKAFEITGDVTGFAPRFSLKVMSFEPDLDFVPENTSSFWDDKVRDKWLSIVPRGLGYVRVDNPSAYHDLPIPIHDYKNMTVFTTSMPHQLHCLYNILEVYSAVTSGNPHKVPTEMTFHLQHCFEYLRLSIMCCGDVALEGAQSSFPAGFPGSDGWDAKHVCRNYDEVYEYLDENRATDRVWIGGADDIH</sequence>
<organism evidence="5 6">
    <name type="scientific">Zopfia rhizophila CBS 207.26</name>
    <dbReference type="NCBI Taxonomy" id="1314779"/>
    <lineage>
        <taxon>Eukaryota</taxon>
        <taxon>Fungi</taxon>
        <taxon>Dikarya</taxon>
        <taxon>Ascomycota</taxon>
        <taxon>Pezizomycotina</taxon>
        <taxon>Dothideomycetes</taxon>
        <taxon>Dothideomycetes incertae sedis</taxon>
        <taxon>Zopfiaceae</taxon>
        <taxon>Zopfia</taxon>
    </lineage>
</organism>
<keyword evidence="4" id="KW-0812">Transmembrane</keyword>
<proteinExistence type="inferred from homology"/>
<dbReference type="InterPro" id="IPR021765">
    <property type="entry name" value="UstYa-like"/>
</dbReference>
<accession>A0A6A6DA99</accession>
<dbReference type="GO" id="GO:0043386">
    <property type="term" value="P:mycotoxin biosynthetic process"/>
    <property type="evidence" value="ECO:0007669"/>
    <property type="project" value="InterPro"/>
</dbReference>
<keyword evidence="4" id="KW-1133">Transmembrane helix</keyword>
<keyword evidence="6" id="KW-1185">Reference proteome</keyword>
<evidence type="ECO:0000313" key="6">
    <source>
        <dbReference type="Proteomes" id="UP000800200"/>
    </source>
</evidence>
<protein>
    <recommendedName>
        <fullName evidence="7">Oxidase ustYa</fullName>
    </recommendedName>
</protein>
<dbReference type="PANTHER" id="PTHR33365">
    <property type="entry name" value="YALI0B05434P"/>
    <property type="match status" value="1"/>
</dbReference>
<dbReference type="EMBL" id="ML994708">
    <property type="protein sequence ID" value="KAF2176464.1"/>
    <property type="molecule type" value="Genomic_DNA"/>
</dbReference>
<comment type="similarity">
    <text evidence="3">Belongs to the ustYa family.</text>
</comment>
<dbReference type="OrthoDB" id="3687641at2759"/>
<dbReference type="Proteomes" id="UP000800200">
    <property type="component" value="Unassembled WGS sequence"/>
</dbReference>
<reference evidence="5" key="1">
    <citation type="journal article" date="2020" name="Stud. Mycol.">
        <title>101 Dothideomycetes genomes: a test case for predicting lifestyles and emergence of pathogens.</title>
        <authorList>
            <person name="Haridas S."/>
            <person name="Albert R."/>
            <person name="Binder M."/>
            <person name="Bloem J."/>
            <person name="Labutti K."/>
            <person name="Salamov A."/>
            <person name="Andreopoulos B."/>
            <person name="Baker S."/>
            <person name="Barry K."/>
            <person name="Bills G."/>
            <person name="Bluhm B."/>
            <person name="Cannon C."/>
            <person name="Castanera R."/>
            <person name="Culley D."/>
            <person name="Daum C."/>
            <person name="Ezra D."/>
            <person name="Gonzalez J."/>
            <person name="Henrissat B."/>
            <person name="Kuo A."/>
            <person name="Liang C."/>
            <person name="Lipzen A."/>
            <person name="Lutzoni F."/>
            <person name="Magnuson J."/>
            <person name="Mondo S."/>
            <person name="Nolan M."/>
            <person name="Ohm R."/>
            <person name="Pangilinan J."/>
            <person name="Park H.-J."/>
            <person name="Ramirez L."/>
            <person name="Alfaro M."/>
            <person name="Sun H."/>
            <person name="Tritt A."/>
            <person name="Yoshinaga Y."/>
            <person name="Zwiers L.-H."/>
            <person name="Turgeon B."/>
            <person name="Goodwin S."/>
            <person name="Spatafora J."/>
            <person name="Crous P."/>
            <person name="Grigoriev I."/>
        </authorList>
    </citation>
    <scope>NUCLEOTIDE SEQUENCE</scope>
    <source>
        <strain evidence="5">CBS 207.26</strain>
    </source>
</reference>
<keyword evidence="2" id="KW-0560">Oxidoreductase</keyword>
<dbReference type="PANTHER" id="PTHR33365:SF11">
    <property type="entry name" value="TAT PATHWAY SIGNAL SEQUENCE"/>
    <property type="match status" value="1"/>
</dbReference>